<dbReference type="InterPro" id="IPR035897">
    <property type="entry name" value="Toll_tir_struct_dom_sf"/>
</dbReference>
<dbReference type="GO" id="GO:0007165">
    <property type="term" value="P:signal transduction"/>
    <property type="evidence" value="ECO:0007669"/>
    <property type="project" value="InterPro"/>
</dbReference>
<keyword evidence="4" id="KW-1185">Reference proteome</keyword>
<dbReference type="PROSITE" id="PS50104">
    <property type="entry name" value="TIR"/>
    <property type="match status" value="1"/>
</dbReference>
<gene>
    <name evidence="3" type="ORF">A2U01_0013428</name>
</gene>
<dbReference type="PANTHER" id="PTHR32009:SF151">
    <property type="entry name" value="TIR DOMAIN-CONTAINING PROTEIN-RELATED"/>
    <property type="match status" value="1"/>
</dbReference>
<dbReference type="SMART" id="SM00255">
    <property type="entry name" value="TIR"/>
    <property type="match status" value="1"/>
</dbReference>
<accession>A0A392N0K8</accession>
<dbReference type="EMBL" id="LXQA010022804">
    <property type="protein sequence ID" value="MCH92488.1"/>
    <property type="molecule type" value="Genomic_DNA"/>
</dbReference>
<reference evidence="3 4" key="1">
    <citation type="journal article" date="2018" name="Front. Plant Sci.">
        <title>Red Clover (Trifolium pratense) and Zigzag Clover (T. medium) - A Picture of Genomic Similarities and Differences.</title>
        <authorList>
            <person name="Dluhosova J."/>
            <person name="Istvanek J."/>
            <person name="Nedelnik J."/>
            <person name="Repkova J."/>
        </authorList>
    </citation>
    <scope>NUCLEOTIDE SEQUENCE [LARGE SCALE GENOMIC DNA]</scope>
    <source>
        <strain evidence="4">cv. 10/8</strain>
        <tissue evidence="3">Leaf</tissue>
    </source>
</reference>
<dbReference type="Gene3D" id="3.40.50.10140">
    <property type="entry name" value="Toll/interleukin-1 receptor homology (TIR) domain"/>
    <property type="match status" value="1"/>
</dbReference>
<keyword evidence="1" id="KW-0520">NAD</keyword>
<protein>
    <submittedName>
        <fullName evidence="3">TMV resistance protein N-like</fullName>
    </submittedName>
</protein>
<evidence type="ECO:0000256" key="1">
    <source>
        <dbReference type="ARBA" id="ARBA00023027"/>
    </source>
</evidence>
<organism evidence="3 4">
    <name type="scientific">Trifolium medium</name>
    <dbReference type="NCBI Taxonomy" id="97028"/>
    <lineage>
        <taxon>Eukaryota</taxon>
        <taxon>Viridiplantae</taxon>
        <taxon>Streptophyta</taxon>
        <taxon>Embryophyta</taxon>
        <taxon>Tracheophyta</taxon>
        <taxon>Spermatophyta</taxon>
        <taxon>Magnoliopsida</taxon>
        <taxon>eudicotyledons</taxon>
        <taxon>Gunneridae</taxon>
        <taxon>Pentapetalae</taxon>
        <taxon>rosids</taxon>
        <taxon>fabids</taxon>
        <taxon>Fabales</taxon>
        <taxon>Fabaceae</taxon>
        <taxon>Papilionoideae</taxon>
        <taxon>50 kb inversion clade</taxon>
        <taxon>NPAAA clade</taxon>
        <taxon>Hologalegina</taxon>
        <taxon>IRL clade</taxon>
        <taxon>Trifolieae</taxon>
        <taxon>Trifolium</taxon>
    </lineage>
</organism>
<dbReference type="Proteomes" id="UP000265520">
    <property type="component" value="Unassembled WGS sequence"/>
</dbReference>
<sequence>MSTTTSRIHNKFESIFTDLTKDYDVYLSFCDQDSASFVSNLYNALKSEAKVTVFWDDERYAKLTVSESVLNVITKVKMVIIIFSKNYAKSIRCLQELDKITDCCRTTYRLIVVPLFYDGIYPTPTDGTFRRSLYVESDFLYRMVINETTNEEDKFMIWVAANSKATAYSGSIDILNKYG</sequence>
<dbReference type="SUPFAM" id="SSF52200">
    <property type="entry name" value="Toll/Interleukin receptor TIR domain"/>
    <property type="match status" value="1"/>
</dbReference>
<name>A0A392N0K8_9FABA</name>
<evidence type="ECO:0000313" key="4">
    <source>
        <dbReference type="Proteomes" id="UP000265520"/>
    </source>
</evidence>
<feature type="domain" description="TIR" evidence="2">
    <location>
        <begin position="21"/>
        <end position="137"/>
    </location>
</feature>
<dbReference type="PANTHER" id="PTHR32009">
    <property type="entry name" value="TMV RESISTANCE PROTEIN N-LIKE"/>
    <property type="match status" value="1"/>
</dbReference>
<proteinExistence type="predicted"/>
<comment type="caution">
    <text evidence="3">The sequence shown here is derived from an EMBL/GenBank/DDBJ whole genome shotgun (WGS) entry which is preliminary data.</text>
</comment>
<dbReference type="Pfam" id="PF01582">
    <property type="entry name" value="TIR"/>
    <property type="match status" value="1"/>
</dbReference>
<dbReference type="InterPro" id="IPR000157">
    <property type="entry name" value="TIR_dom"/>
</dbReference>
<evidence type="ECO:0000313" key="3">
    <source>
        <dbReference type="EMBL" id="MCH92488.1"/>
    </source>
</evidence>
<dbReference type="AlphaFoldDB" id="A0A392N0K8"/>
<evidence type="ECO:0000259" key="2">
    <source>
        <dbReference type="PROSITE" id="PS50104"/>
    </source>
</evidence>